<sequence>MLNTGIYERLCTQIVGRKNEIGIILAAIRAKQPILLIGMPGVSKTTILSAISKELNGEGRLFQATGDEQLSAYSLVGTFDPALVIKEGYKQEYFLPGPLTKAMRQGGILYIEEFNRAPSGALNVLMTALSDGYIEIPHYGRVVAESGFSLIGSSNPIDDIGTERLSRGLADRFVMLELGYQSEEEETEILRRKHPGWSGDWLSYAIRIARDSRVHPDLRYGSSIRGPIDFLSLLNGWAKPSSEIILASGVAAFLSKIQVKPSSGRTGAEVIREIMEKNMPPKGYERLFEQWQKASDFTDQDSSGGALVEAGGGEASENSSGGAVRENSGPSPPILEMAWKGSGAGGVRGASDRRPHEVPFMDLQVRLTYEVEHLKQYRSQPWISLKEVEQWGEQTIASIRSGQSSLYGKEGVRLSSKSWQQAAGGEIDIEGTLGRLMGAPRSIQPDDIRIRYRAPMKKNFIVFIDHSGSMVGRKLGISAVLAGALARLGTREQSRYGVYAFDQEISAIKQLHQPRDMKSVIHEIMHLPEGRSTDLSAVLLFASQLLDEYEATEMILVSDCMPTRGEKMFASLNRLVQKIPSLHICYVGSQSGSDFTVETLNGTAKLDLYGWWGYKWAGADRFYVIHDLSDVPQAVHAMVGHQSGILV</sequence>
<protein>
    <submittedName>
        <fullName evidence="3">AAA family ATPase</fullName>
    </submittedName>
</protein>
<dbReference type="Pfam" id="PF07728">
    <property type="entry name" value="AAA_5"/>
    <property type="match status" value="1"/>
</dbReference>
<feature type="region of interest" description="Disordered" evidence="1">
    <location>
        <begin position="295"/>
        <end position="355"/>
    </location>
</feature>
<dbReference type="Gene3D" id="3.40.50.300">
    <property type="entry name" value="P-loop containing nucleotide triphosphate hydrolases"/>
    <property type="match status" value="1"/>
</dbReference>
<dbReference type="InterPro" id="IPR050764">
    <property type="entry name" value="CbbQ/NirQ/NorQ/GpvN"/>
</dbReference>
<dbReference type="SMART" id="SM00382">
    <property type="entry name" value="AAA"/>
    <property type="match status" value="1"/>
</dbReference>
<proteinExistence type="predicted"/>
<dbReference type="SUPFAM" id="SSF53300">
    <property type="entry name" value="vWA-like"/>
    <property type="match status" value="1"/>
</dbReference>
<dbReference type="CDD" id="cd00009">
    <property type="entry name" value="AAA"/>
    <property type="match status" value="1"/>
</dbReference>
<dbReference type="InterPro" id="IPR036465">
    <property type="entry name" value="vWFA_dom_sf"/>
</dbReference>
<name>A0ABU5ZMV9_9BACL</name>
<organism evidence="3 4">
    <name type="scientific">Ferviditalea candida</name>
    <dbReference type="NCBI Taxonomy" id="3108399"/>
    <lineage>
        <taxon>Bacteria</taxon>
        <taxon>Bacillati</taxon>
        <taxon>Bacillota</taxon>
        <taxon>Bacilli</taxon>
        <taxon>Bacillales</taxon>
        <taxon>Paenibacillaceae</taxon>
        <taxon>Ferviditalea</taxon>
    </lineage>
</organism>
<dbReference type="EMBL" id="JAYJLD010000041">
    <property type="protein sequence ID" value="MEB3103597.1"/>
    <property type="molecule type" value="Genomic_DNA"/>
</dbReference>
<gene>
    <name evidence="3" type="ORF">VF724_18330</name>
</gene>
<dbReference type="SUPFAM" id="SSF52540">
    <property type="entry name" value="P-loop containing nucleoside triphosphate hydrolases"/>
    <property type="match status" value="1"/>
</dbReference>
<dbReference type="PANTHER" id="PTHR42759:SF1">
    <property type="entry name" value="MAGNESIUM-CHELATASE SUBUNIT CHLD"/>
    <property type="match status" value="1"/>
</dbReference>
<dbReference type="Proteomes" id="UP001310386">
    <property type="component" value="Unassembled WGS sequence"/>
</dbReference>
<dbReference type="PANTHER" id="PTHR42759">
    <property type="entry name" value="MOXR FAMILY PROTEIN"/>
    <property type="match status" value="1"/>
</dbReference>
<feature type="domain" description="AAA+ ATPase" evidence="2">
    <location>
        <begin position="30"/>
        <end position="179"/>
    </location>
</feature>
<feature type="compositionally biased region" description="Low complexity" evidence="1">
    <location>
        <begin position="302"/>
        <end position="323"/>
    </location>
</feature>
<accession>A0ABU5ZMV9</accession>
<keyword evidence="4" id="KW-1185">Reference proteome</keyword>
<evidence type="ECO:0000256" key="1">
    <source>
        <dbReference type="SAM" id="MobiDB-lite"/>
    </source>
</evidence>
<comment type="caution">
    <text evidence="3">The sequence shown here is derived from an EMBL/GenBank/DDBJ whole genome shotgun (WGS) entry which is preliminary data.</text>
</comment>
<dbReference type="Gene3D" id="3.40.50.410">
    <property type="entry name" value="von Willebrand factor, type A domain"/>
    <property type="match status" value="1"/>
</dbReference>
<evidence type="ECO:0000259" key="2">
    <source>
        <dbReference type="SMART" id="SM00382"/>
    </source>
</evidence>
<evidence type="ECO:0000313" key="3">
    <source>
        <dbReference type="EMBL" id="MEB3103597.1"/>
    </source>
</evidence>
<dbReference type="InterPro" id="IPR011704">
    <property type="entry name" value="ATPase_dyneun-rel_AAA"/>
</dbReference>
<evidence type="ECO:0000313" key="4">
    <source>
        <dbReference type="Proteomes" id="UP001310386"/>
    </source>
</evidence>
<reference evidence="3" key="1">
    <citation type="submission" date="2023-12" db="EMBL/GenBank/DDBJ databases">
        <title>Fervidustalea candida gen. nov., sp. nov., a novel member of the family Paenibacillaceae isolated from a geothermal area.</title>
        <authorList>
            <person name="Li W.-J."/>
            <person name="Jiao J.-Y."/>
            <person name="Chen Y."/>
        </authorList>
    </citation>
    <scope>NUCLEOTIDE SEQUENCE</scope>
    <source>
        <strain evidence="3">SYSU GA230002</strain>
    </source>
</reference>
<dbReference type="InterPro" id="IPR027417">
    <property type="entry name" value="P-loop_NTPase"/>
</dbReference>
<dbReference type="InterPro" id="IPR003593">
    <property type="entry name" value="AAA+_ATPase"/>
</dbReference>
<dbReference type="RefSeq" id="WP_371755726.1">
    <property type="nucleotide sequence ID" value="NZ_JAYJLD010000041.1"/>
</dbReference>